<dbReference type="EMBL" id="CP099534">
    <property type="protein sequence ID" value="UYK88223.1"/>
    <property type="molecule type" value="Genomic_DNA"/>
</dbReference>
<proteinExistence type="predicted"/>
<dbReference type="RefSeq" id="WP_039728364.1">
    <property type="nucleotide sequence ID" value="NZ_CP099530.1"/>
</dbReference>
<accession>A0AA46STG9</accession>
<evidence type="ECO:0000313" key="2">
    <source>
        <dbReference type="Proteomes" id="UP001164392"/>
    </source>
</evidence>
<gene>
    <name evidence="1" type="ORF">NG824_17360</name>
</gene>
<protein>
    <submittedName>
        <fullName evidence="1">Uncharacterized protein</fullName>
    </submittedName>
</protein>
<dbReference type="Proteomes" id="UP001164392">
    <property type="component" value="Chromosome"/>
</dbReference>
<sequence length="156" mass="16805">MARTTRQTPPPPAQTWWQALSFKRTAAEVSAVLVVIGATYGFVQYVEVKPLQRQLAEAQAGACDAKAAAMSLMLSLLPGESRTLFDGALTIANLTPAQDDAKVRLRIAPLGAAAVDKLQPVPGDRFLVQVPGRGRYAVYLRSSSAQFVELSILRQP</sequence>
<reference evidence="1" key="1">
    <citation type="submission" date="2022-06" db="EMBL/GenBank/DDBJ databases">
        <title>Dynamics of rice microbiomes reveals core vertical transmitted seed endophytes.</title>
        <authorList>
            <person name="Liao K."/>
            <person name="Zhang X."/>
        </authorList>
    </citation>
    <scope>NUCLEOTIDE SEQUENCE</scope>
    <source>
        <strain evidence="1">JR3-14</strain>
    </source>
</reference>
<name>A0AA46STG9_9XANT</name>
<dbReference type="AlphaFoldDB" id="A0AA46STG9"/>
<evidence type="ECO:0000313" key="1">
    <source>
        <dbReference type="EMBL" id="UYK88223.1"/>
    </source>
</evidence>
<organism evidence="1 2">
    <name type="scientific">Xanthomonas sacchari</name>
    <dbReference type="NCBI Taxonomy" id="56458"/>
    <lineage>
        <taxon>Bacteria</taxon>
        <taxon>Pseudomonadati</taxon>
        <taxon>Pseudomonadota</taxon>
        <taxon>Gammaproteobacteria</taxon>
        <taxon>Lysobacterales</taxon>
        <taxon>Lysobacteraceae</taxon>
        <taxon>Xanthomonas</taxon>
    </lineage>
</organism>